<dbReference type="OrthoDB" id="5352132at2759"/>
<dbReference type="SMART" id="SM00064">
    <property type="entry name" value="FYVE"/>
    <property type="match status" value="1"/>
</dbReference>
<evidence type="ECO:0000256" key="1">
    <source>
        <dbReference type="ARBA" id="ARBA00022723"/>
    </source>
</evidence>
<feature type="compositionally biased region" description="Polar residues" evidence="6">
    <location>
        <begin position="96"/>
        <end position="110"/>
    </location>
</feature>
<dbReference type="PROSITE" id="PS50178">
    <property type="entry name" value="ZF_FYVE"/>
    <property type="match status" value="1"/>
</dbReference>
<sequence length="462" mass="52827">MDKMDSLPPFLFSKRPIKQCPSSSHSAISDIIPNNSKSTSLTNGLSTTGNNIGKKNFSHNVDYDEQIRAPRMSQISLTSYDKRNSYDKRSSLGKDSLNSTETTATSISNSPKEDKVYLPAKFDLSQPTRRFSTCSKNSVSDDILSYTTDNYIYERNKVIEPRASEVGSEVAQTQQELLKALENLNNNVTSQEREGNRIKNRIQPNQRHYIDLNGSNLKQVYELKKPLIIPAVLRPTISNDDCLTPSPSSNEDLDSPTGMKIKAFPLPRIGSSLETSTITTSSCELIEPTHQHWKPNSFTNHCMKCLGTFNNFFHPQRKRRHHCRFCGYIFCNDCLYKSVLDPPSDQDDDYISGVMMDSMARLVIPIFKLIKNEEYNRFKFCKICKDCGGNYSLLLNHLNALNEISSIYFIENPYLKKFLQQQQEEQQLQLQKQQKQLSPKPDIDRRHSSIGQVPNDWTWSSF</sequence>
<feature type="compositionally biased region" description="Polar residues" evidence="6">
    <location>
        <begin position="449"/>
        <end position="462"/>
    </location>
</feature>
<feature type="region of interest" description="Disordered" evidence="6">
    <location>
        <begin position="438"/>
        <end position="462"/>
    </location>
</feature>
<name>A0A1E4RKU8_9ASCO</name>
<feature type="region of interest" description="Disordered" evidence="6">
    <location>
        <begin position="85"/>
        <end position="111"/>
    </location>
</feature>
<accession>A0A1E4RKU8</accession>
<organism evidence="8 9">
    <name type="scientific">Hyphopichia burtonii NRRL Y-1933</name>
    <dbReference type="NCBI Taxonomy" id="984485"/>
    <lineage>
        <taxon>Eukaryota</taxon>
        <taxon>Fungi</taxon>
        <taxon>Dikarya</taxon>
        <taxon>Ascomycota</taxon>
        <taxon>Saccharomycotina</taxon>
        <taxon>Pichiomycetes</taxon>
        <taxon>Debaryomycetaceae</taxon>
        <taxon>Hyphopichia</taxon>
    </lineage>
</organism>
<proteinExistence type="predicted"/>
<evidence type="ECO:0000313" key="8">
    <source>
        <dbReference type="EMBL" id="ODV67904.1"/>
    </source>
</evidence>
<dbReference type="RefSeq" id="XP_020076971.1">
    <property type="nucleotide sequence ID" value="XM_020223002.1"/>
</dbReference>
<keyword evidence="9" id="KW-1185">Reference proteome</keyword>
<dbReference type="EMBL" id="KV454540">
    <property type="protein sequence ID" value="ODV67904.1"/>
    <property type="molecule type" value="Genomic_DNA"/>
</dbReference>
<keyword evidence="3" id="KW-0862">Zinc</keyword>
<evidence type="ECO:0000313" key="9">
    <source>
        <dbReference type="Proteomes" id="UP000095085"/>
    </source>
</evidence>
<dbReference type="Proteomes" id="UP000095085">
    <property type="component" value="Unassembled WGS sequence"/>
</dbReference>
<reference evidence="9" key="1">
    <citation type="submission" date="2016-05" db="EMBL/GenBank/DDBJ databases">
        <title>Comparative genomics of biotechnologically important yeasts.</title>
        <authorList>
            <consortium name="DOE Joint Genome Institute"/>
            <person name="Riley R."/>
            <person name="Haridas S."/>
            <person name="Wolfe K.H."/>
            <person name="Lopes M.R."/>
            <person name="Hittinger C.T."/>
            <person name="Goker M."/>
            <person name="Salamov A."/>
            <person name="Wisecaver J."/>
            <person name="Long T.M."/>
            <person name="Aerts A.L."/>
            <person name="Barry K."/>
            <person name="Choi C."/>
            <person name="Clum A."/>
            <person name="Coughlan A.Y."/>
            <person name="Deshpande S."/>
            <person name="Douglass A.P."/>
            <person name="Hanson S.J."/>
            <person name="Klenk H.-P."/>
            <person name="Labutti K."/>
            <person name="Lapidus A."/>
            <person name="Lindquist E."/>
            <person name="Lipzen A."/>
            <person name="Meier-Kolthoff J.P."/>
            <person name="Ohm R.A."/>
            <person name="Otillar R.P."/>
            <person name="Pangilinan J."/>
            <person name="Peng Y."/>
            <person name="Rokas A."/>
            <person name="Rosa C.A."/>
            <person name="Scheuner C."/>
            <person name="Sibirny A.A."/>
            <person name="Slot J.C."/>
            <person name="Stielow J.B."/>
            <person name="Sun H."/>
            <person name="Kurtzman C.P."/>
            <person name="Blackwell M."/>
            <person name="Grigoriev I.V."/>
            <person name="Jeffries T.W."/>
        </authorList>
    </citation>
    <scope>NUCLEOTIDE SEQUENCE [LARGE SCALE GENOMIC DNA]</scope>
    <source>
        <strain evidence="9">NRRL Y-1933</strain>
    </source>
</reference>
<dbReference type="GO" id="GO:0032266">
    <property type="term" value="F:phosphatidylinositol-3-phosphate binding"/>
    <property type="evidence" value="ECO:0007669"/>
    <property type="project" value="UniProtKB-ARBA"/>
</dbReference>
<keyword evidence="2 4" id="KW-0863">Zinc-finger</keyword>
<feature type="coiled-coil region" evidence="5">
    <location>
        <begin position="171"/>
        <end position="201"/>
    </location>
</feature>
<dbReference type="GeneID" id="30997551"/>
<dbReference type="Pfam" id="PF01363">
    <property type="entry name" value="FYVE"/>
    <property type="match status" value="1"/>
</dbReference>
<gene>
    <name evidence="8" type="ORF">HYPBUDRAFT_200010</name>
</gene>
<evidence type="ECO:0000256" key="4">
    <source>
        <dbReference type="PROSITE-ProRule" id="PRU00091"/>
    </source>
</evidence>
<evidence type="ECO:0000256" key="3">
    <source>
        <dbReference type="ARBA" id="ARBA00022833"/>
    </source>
</evidence>
<dbReference type="InterPro" id="IPR017455">
    <property type="entry name" value="Znf_FYVE-rel"/>
</dbReference>
<evidence type="ECO:0000256" key="2">
    <source>
        <dbReference type="ARBA" id="ARBA00022771"/>
    </source>
</evidence>
<feature type="compositionally biased region" description="Low complexity" evidence="6">
    <location>
        <begin position="36"/>
        <end position="51"/>
    </location>
</feature>
<dbReference type="Gene3D" id="3.30.40.10">
    <property type="entry name" value="Zinc/RING finger domain, C3HC4 (zinc finger)"/>
    <property type="match status" value="1"/>
</dbReference>
<evidence type="ECO:0000256" key="5">
    <source>
        <dbReference type="SAM" id="Coils"/>
    </source>
</evidence>
<dbReference type="AlphaFoldDB" id="A0A1E4RKU8"/>
<dbReference type="SUPFAM" id="SSF57903">
    <property type="entry name" value="FYVE/PHD zinc finger"/>
    <property type="match status" value="1"/>
</dbReference>
<protein>
    <recommendedName>
        <fullName evidence="7">FYVE-type domain-containing protein</fullName>
    </recommendedName>
</protein>
<dbReference type="GO" id="GO:0008270">
    <property type="term" value="F:zinc ion binding"/>
    <property type="evidence" value="ECO:0007669"/>
    <property type="project" value="UniProtKB-KW"/>
</dbReference>
<dbReference type="InterPro" id="IPR000306">
    <property type="entry name" value="Znf_FYVE"/>
</dbReference>
<keyword evidence="5" id="KW-0175">Coiled coil</keyword>
<feature type="domain" description="FYVE-type" evidence="7">
    <location>
        <begin position="296"/>
        <end position="392"/>
    </location>
</feature>
<keyword evidence="1" id="KW-0479">Metal-binding</keyword>
<dbReference type="InterPro" id="IPR011011">
    <property type="entry name" value="Znf_FYVE_PHD"/>
</dbReference>
<evidence type="ECO:0000256" key="6">
    <source>
        <dbReference type="SAM" id="MobiDB-lite"/>
    </source>
</evidence>
<feature type="region of interest" description="Disordered" evidence="6">
    <location>
        <begin position="36"/>
        <end position="57"/>
    </location>
</feature>
<dbReference type="STRING" id="984485.A0A1E4RKU8"/>
<dbReference type="InterPro" id="IPR013083">
    <property type="entry name" value="Znf_RING/FYVE/PHD"/>
</dbReference>
<evidence type="ECO:0000259" key="7">
    <source>
        <dbReference type="PROSITE" id="PS50178"/>
    </source>
</evidence>